<comment type="caution">
    <text evidence="1">The sequence shown here is derived from an EMBL/GenBank/DDBJ whole genome shotgun (WGS) entry which is preliminary data.</text>
</comment>
<name>A0A1Q2YM93_9ASCO</name>
<keyword evidence="2" id="KW-1185">Reference proteome</keyword>
<evidence type="ECO:0000313" key="2">
    <source>
        <dbReference type="Proteomes" id="UP000186136"/>
    </source>
</evidence>
<organism evidence="1 2">
    <name type="scientific">Pichia membranifaciens</name>
    <dbReference type="NCBI Taxonomy" id="4926"/>
    <lineage>
        <taxon>Eukaryota</taxon>
        <taxon>Fungi</taxon>
        <taxon>Dikarya</taxon>
        <taxon>Ascomycota</taxon>
        <taxon>Saccharomycotina</taxon>
        <taxon>Pichiomycetes</taxon>
        <taxon>Pichiales</taxon>
        <taxon>Pichiaceae</taxon>
        <taxon>Pichia</taxon>
    </lineage>
</organism>
<evidence type="ECO:0000313" key="1">
    <source>
        <dbReference type="EMBL" id="GAV30668.1"/>
    </source>
</evidence>
<dbReference type="AlphaFoldDB" id="A0A1Q2YM93"/>
<reference evidence="1 2" key="1">
    <citation type="submission" date="2016-08" db="EMBL/GenBank/DDBJ databases">
        <title>Whole genome shotgun sequence of Pichia membranifaciens KS47-1.</title>
        <authorList>
            <person name="Konishi M."/>
            <person name="Ishida M."/>
            <person name="Arakawa T."/>
            <person name="Kato Y."/>
            <person name="Horiuchi J."/>
        </authorList>
    </citation>
    <scope>NUCLEOTIDE SEQUENCE [LARGE SCALE GENOMIC DNA]</scope>
    <source>
        <strain evidence="1 2">KS47-1</strain>
    </source>
</reference>
<sequence>MRDASGDPKPDILIQAADNDDLYDKEVIEHVTTAISKRENKNDVYDLLQPHPYLNDVTVFQQVQNVSFIGTSSEDTLEKRYLWWVLAAVWKVAETGVAMWNLVTSCEDWSKSVSDKINCVYGALSTLATVAGAGWAGYKYASAIFRVLHNFWGKRDVTEPLTSDQLNALRLYQEAMVNHTKLDLTPMLYADGSLVTDPNNNDHPLMFGYDGEGVPSYFSAYYIGGENNTIYARMAAMPRVNGTLSKRENFNDQDFTKGGLEASFGYNQQYDGGWLDPANDYQQMFDEMACRTNGLANNALSFQIYDNNHQGTIASGNIRACSDGSYGTDWLTDVTGGIPLTPGCQIS</sequence>
<proteinExistence type="predicted"/>
<protein>
    <submittedName>
        <fullName evidence="1">Uncharacterized protein</fullName>
    </submittedName>
</protein>
<accession>A0A1Q2YM93</accession>
<dbReference type="EMBL" id="BDGI01000212">
    <property type="protein sequence ID" value="GAV30668.1"/>
    <property type="molecule type" value="Genomic_DNA"/>
</dbReference>
<dbReference type="OrthoDB" id="4024728at2759"/>
<dbReference type="Proteomes" id="UP000186136">
    <property type="component" value="Unassembled WGS sequence"/>
</dbReference>
<gene>
    <name evidence="1" type="ORF">PMKS-004185</name>
</gene>